<dbReference type="PANTHER" id="PTHR43766:SF1">
    <property type="entry name" value="TRYPTOPHAN--TRNA LIGASE, MITOCHONDRIAL"/>
    <property type="match status" value="1"/>
</dbReference>
<keyword evidence="5" id="KW-0030">Aminoacyl-tRNA synthetase</keyword>
<evidence type="ECO:0000256" key="1">
    <source>
        <dbReference type="ARBA" id="ARBA00022598"/>
    </source>
</evidence>
<dbReference type="GO" id="GO:0005759">
    <property type="term" value="C:mitochondrial matrix"/>
    <property type="evidence" value="ECO:0007669"/>
    <property type="project" value="TreeGrafter"/>
</dbReference>
<sequence length="96" mass="10621">MSKSDACPGSSVLLTDSPDTIRMKVRRAQTDSLQGVTYDSVGRPGISNLIRILAAVEKIRSETDIELALDYGLTARPNTVKRIVPITGYYDVYTEW</sequence>
<dbReference type="OrthoDB" id="15808at2759"/>
<keyword evidence="3" id="KW-0067">ATP-binding</keyword>
<keyword evidence="1" id="KW-0436">Ligase</keyword>
<gene>
    <name evidence="6" type="ORF">ECPE_LOCUS16917</name>
</gene>
<evidence type="ECO:0000313" key="8">
    <source>
        <dbReference type="WBParaSite" id="ECPE_0001695901-mRNA-1"/>
    </source>
</evidence>
<proteinExistence type="predicted"/>
<dbReference type="GO" id="GO:0070183">
    <property type="term" value="P:mitochondrial tryptophanyl-tRNA aminoacylation"/>
    <property type="evidence" value="ECO:0007669"/>
    <property type="project" value="TreeGrafter"/>
</dbReference>
<dbReference type="SUPFAM" id="SSF52374">
    <property type="entry name" value="Nucleotidylyl transferase"/>
    <property type="match status" value="1"/>
</dbReference>
<keyword evidence="2" id="KW-0547">Nucleotide-binding</keyword>
<keyword evidence="7" id="KW-1185">Reference proteome</keyword>
<protein>
    <submittedName>
        <fullName evidence="8">tRNA-synt_2c domain-containing protein</fullName>
    </submittedName>
</protein>
<organism evidence="8">
    <name type="scientific">Echinostoma caproni</name>
    <dbReference type="NCBI Taxonomy" id="27848"/>
    <lineage>
        <taxon>Eukaryota</taxon>
        <taxon>Metazoa</taxon>
        <taxon>Spiralia</taxon>
        <taxon>Lophotrochozoa</taxon>
        <taxon>Platyhelminthes</taxon>
        <taxon>Trematoda</taxon>
        <taxon>Digenea</taxon>
        <taxon>Plagiorchiida</taxon>
        <taxon>Echinostomata</taxon>
        <taxon>Echinostomatoidea</taxon>
        <taxon>Echinostomatidae</taxon>
        <taxon>Echinostoma</taxon>
    </lineage>
</organism>
<dbReference type="GO" id="GO:0004830">
    <property type="term" value="F:tryptophan-tRNA ligase activity"/>
    <property type="evidence" value="ECO:0007669"/>
    <property type="project" value="TreeGrafter"/>
</dbReference>
<name>A0A183BCI1_9TREM</name>
<evidence type="ECO:0000256" key="5">
    <source>
        <dbReference type="ARBA" id="ARBA00023146"/>
    </source>
</evidence>
<dbReference type="AlphaFoldDB" id="A0A183BCI1"/>
<reference evidence="6 7" key="2">
    <citation type="submission" date="2018-11" db="EMBL/GenBank/DDBJ databases">
        <authorList>
            <consortium name="Pathogen Informatics"/>
        </authorList>
    </citation>
    <scope>NUCLEOTIDE SEQUENCE [LARGE SCALE GENOMIC DNA]</scope>
    <source>
        <strain evidence="6 7">Egypt</strain>
    </source>
</reference>
<evidence type="ECO:0000313" key="6">
    <source>
        <dbReference type="EMBL" id="VDP94191.1"/>
    </source>
</evidence>
<dbReference type="Gene3D" id="1.10.240.10">
    <property type="entry name" value="Tyrosyl-Transfer RNA Synthetase"/>
    <property type="match status" value="1"/>
</dbReference>
<evidence type="ECO:0000256" key="3">
    <source>
        <dbReference type="ARBA" id="ARBA00022840"/>
    </source>
</evidence>
<evidence type="ECO:0000313" key="7">
    <source>
        <dbReference type="Proteomes" id="UP000272942"/>
    </source>
</evidence>
<evidence type="ECO:0000256" key="4">
    <source>
        <dbReference type="ARBA" id="ARBA00022917"/>
    </source>
</evidence>
<evidence type="ECO:0000256" key="2">
    <source>
        <dbReference type="ARBA" id="ARBA00022741"/>
    </source>
</evidence>
<dbReference type="WBParaSite" id="ECPE_0001695901-mRNA-1">
    <property type="protein sequence ID" value="ECPE_0001695901-mRNA-1"/>
    <property type="gene ID" value="ECPE_0001695901"/>
</dbReference>
<dbReference type="InterPro" id="IPR002305">
    <property type="entry name" value="aa-tRNA-synth_Ic"/>
</dbReference>
<dbReference type="EMBL" id="UZAN01066507">
    <property type="protein sequence ID" value="VDP94191.1"/>
    <property type="molecule type" value="Genomic_DNA"/>
</dbReference>
<dbReference type="PANTHER" id="PTHR43766">
    <property type="entry name" value="TRYPTOPHAN--TRNA LIGASE, MITOCHONDRIAL"/>
    <property type="match status" value="1"/>
</dbReference>
<dbReference type="InterPro" id="IPR050203">
    <property type="entry name" value="Trp-tRNA_synthetase"/>
</dbReference>
<dbReference type="Pfam" id="PF00579">
    <property type="entry name" value="tRNA-synt_1b"/>
    <property type="match status" value="1"/>
</dbReference>
<accession>A0A183BCI1</accession>
<reference evidence="8" key="1">
    <citation type="submission" date="2016-06" db="UniProtKB">
        <authorList>
            <consortium name="WormBaseParasite"/>
        </authorList>
    </citation>
    <scope>IDENTIFICATION</scope>
</reference>
<dbReference type="Proteomes" id="UP000272942">
    <property type="component" value="Unassembled WGS sequence"/>
</dbReference>
<dbReference type="GO" id="GO:0005524">
    <property type="term" value="F:ATP binding"/>
    <property type="evidence" value="ECO:0007669"/>
    <property type="project" value="UniProtKB-KW"/>
</dbReference>
<keyword evidence="4" id="KW-0648">Protein biosynthesis</keyword>